<dbReference type="AlphaFoldDB" id="A0A841M4H2"/>
<dbReference type="Gene3D" id="3.40.50.300">
    <property type="entry name" value="P-loop containing nucleotide triphosphate hydrolases"/>
    <property type="match status" value="1"/>
</dbReference>
<keyword evidence="3" id="KW-0547">Nucleotide-binding</keyword>
<accession>A0A841M4H2</accession>
<evidence type="ECO:0000256" key="2">
    <source>
        <dbReference type="ARBA" id="ARBA00022448"/>
    </source>
</evidence>
<evidence type="ECO:0000256" key="5">
    <source>
        <dbReference type="ARBA" id="ARBA00022840"/>
    </source>
</evidence>
<evidence type="ECO:0000313" key="9">
    <source>
        <dbReference type="EMBL" id="MBB6261201.1"/>
    </source>
</evidence>
<dbReference type="PANTHER" id="PTHR43499">
    <property type="entry name" value="ABC TRANSPORTER I FAMILY MEMBER 1"/>
    <property type="match status" value="1"/>
</dbReference>
<evidence type="ECO:0000259" key="8">
    <source>
        <dbReference type="PROSITE" id="PS50893"/>
    </source>
</evidence>
<protein>
    <submittedName>
        <fullName evidence="9">Heme exporter protein A</fullName>
    </submittedName>
</protein>
<dbReference type="InterPro" id="IPR003439">
    <property type="entry name" value="ABC_transporter-like_ATP-bd"/>
</dbReference>
<organism evidence="9 10">
    <name type="scientific">Paenochrobactrum gallinarii</name>
    <dbReference type="NCBI Taxonomy" id="643673"/>
    <lineage>
        <taxon>Bacteria</taxon>
        <taxon>Pseudomonadati</taxon>
        <taxon>Pseudomonadota</taxon>
        <taxon>Alphaproteobacteria</taxon>
        <taxon>Hyphomicrobiales</taxon>
        <taxon>Brucellaceae</taxon>
        <taxon>Paenochrobactrum</taxon>
    </lineage>
</organism>
<dbReference type="PROSITE" id="PS50893">
    <property type="entry name" value="ABC_TRANSPORTER_2"/>
    <property type="match status" value="1"/>
</dbReference>
<comment type="subcellular location">
    <subcellularLocation>
        <location evidence="1">Cell inner membrane</location>
    </subcellularLocation>
</comment>
<dbReference type="InterPro" id="IPR005895">
    <property type="entry name" value="ABC_transptr_haem_export_CcmA"/>
</dbReference>
<keyword evidence="6" id="KW-1278">Translocase</keyword>
<feature type="domain" description="ABC transporter" evidence="8">
    <location>
        <begin position="3"/>
        <end position="205"/>
    </location>
</feature>
<evidence type="ECO:0000256" key="4">
    <source>
        <dbReference type="ARBA" id="ARBA00022748"/>
    </source>
</evidence>
<dbReference type="NCBIfam" id="TIGR01189">
    <property type="entry name" value="ccmA"/>
    <property type="match status" value="1"/>
</dbReference>
<keyword evidence="10" id="KW-1185">Reference proteome</keyword>
<dbReference type="GO" id="GO:0022857">
    <property type="term" value="F:transmembrane transporter activity"/>
    <property type="evidence" value="ECO:0007669"/>
    <property type="project" value="InterPro"/>
</dbReference>
<proteinExistence type="predicted"/>
<name>A0A841M4H2_9HYPH</name>
<dbReference type="Pfam" id="PF00005">
    <property type="entry name" value="ABC_tran"/>
    <property type="match status" value="1"/>
</dbReference>
<dbReference type="GO" id="GO:0017004">
    <property type="term" value="P:cytochrome complex assembly"/>
    <property type="evidence" value="ECO:0007669"/>
    <property type="project" value="UniProtKB-KW"/>
</dbReference>
<gene>
    <name evidence="9" type="ORF">FHS77_001751</name>
</gene>
<dbReference type="EMBL" id="JACIIU010000006">
    <property type="protein sequence ID" value="MBB6261201.1"/>
    <property type="molecule type" value="Genomic_DNA"/>
</dbReference>
<dbReference type="SMART" id="SM00382">
    <property type="entry name" value="AAA"/>
    <property type="match status" value="1"/>
</dbReference>
<evidence type="ECO:0000256" key="7">
    <source>
        <dbReference type="ARBA" id="ARBA00023136"/>
    </source>
</evidence>
<dbReference type="InterPro" id="IPR027417">
    <property type="entry name" value="P-loop_NTPase"/>
</dbReference>
<dbReference type="GO" id="GO:0005524">
    <property type="term" value="F:ATP binding"/>
    <property type="evidence" value="ECO:0007669"/>
    <property type="project" value="UniProtKB-KW"/>
</dbReference>
<keyword evidence="2" id="KW-0813">Transport</keyword>
<dbReference type="PANTHER" id="PTHR43499:SF1">
    <property type="entry name" value="ABC TRANSPORTER I FAMILY MEMBER 1"/>
    <property type="match status" value="1"/>
</dbReference>
<dbReference type="Proteomes" id="UP000555393">
    <property type="component" value="Unassembled WGS sequence"/>
</dbReference>
<keyword evidence="5" id="KW-0067">ATP-binding</keyword>
<dbReference type="GO" id="GO:0016887">
    <property type="term" value="F:ATP hydrolysis activity"/>
    <property type="evidence" value="ECO:0007669"/>
    <property type="project" value="InterPro"/>
</dbReference>
<evidence type="ECO:0000313" key="10">
    <source>
        <dbReference type="Proteomes" id="UP000555393"/>
    </source>
</evidence>
<dbReference type="GO" id="GO:0005886">
    <property type="term" value="C:plasma membrane"/>
    <property type="evidence" value="ECO:0007669"/>
    <property type="project" value="UniProtKB-SubCell"/>
</dbReference>
<evidence type="ECO:0000256" key="3">
    <source>
        <dbReference type="ARBA" id="ARBA00022741"/>
    </source>
</evidence>
<dbReference type="SUPFAM" id="SSF52540">
    <property type="entry name" value="P-loop containing nucleoside triphosphate hydrolases"/>
    <property type="match status" value="1"/>
</dbReference>
<reference evidence="9 10" key="1">
    <citation type="submission" date="2020-08" db="EMBL/GenBank/DDBJ databases">
        <title>Genomic Encyclopedia of Type Strains, Phase IV (KMG-IV): sequencing the most valuable type-strain genomes for metagenomic binning, comparative biology and taxonomic classification.</title>
        <authorList>
            <person name="Goeker M."/>
        </authorList>
    </citation>
    <scope>NUCLEOTIDE SEQUENCE [LARGE SCALE GENOMIC DNA]</scope>
    <source>
        <strain evidence="9 10">DSM 22336</strain>
    </source>
</reference>
<comment type="caution">
    <text evidence="9">The sequence shown here is derived from an EMBL/GenBank/DDBJ whole genome shotgun (WGS) entry which is preliminary data.</text>
</comment>
<sequence>MRVVVTDLAAERGGQHIFSGLFFSLEQGNALVITGENGSGKSTLLRIICGLLEPVRGFIRLESGEGLLDLQSSLHYLGHQNAMKPSLSVRENLQYWRTFNGNPHIEIDDALEQVGLIGIDHLPFGYLSTGQKRRVSIAKLLVSYRPIWVVDEPTAGLDEASEKRFANLMKRHLAEGGMIIAATHIPLGLEGAQRIDLGAYQTESAD</sequence>
<keyword evidence="7" id="KW-0472">Membrane</keyword>
<evidence type="ECO:0000256" key="6">
    <source>
        <dbReference type="ARBA" id="ARBA00022967"/>
    </source>
</evidence>
<dbReference type="RefSeq" id="WP_184222332.1">
    <property type="nucleotide sequence ID" value="NZ_JACIIU010000006.1"/>
</dbReference>
<evidence type="ECO:0000256" key="1">
    <source>
        <dbReference type="ARBA" id="ARBA00004533"/>
    </source>
</evidence>
<dbReference type="InterPro" id="IPR003593">
    <property type="entry name" value="AAA+_ATPase"/>
</dbReference>
<keyword evidence="4" id="KW-0201">Cytochrome c-type biogenesis</keyword>